<evidence type="ECO:0000256" key="1">
    <source>
        <dbReference type="ARBA" id="ARBA00009312"/>
    </source>
</evidence>
<reference evidence="4 5" key="1">
    <citation type="submission" date="2022-01" db="EMBL/GenBank/DDBJ databases">
        <authorList>
            <person name="Xiong W."/>
            <person name="Schranz E."/>
        </authorList>
    </citation>
    <scope>NUCLEOTIDE SEQUENCE [LARGE SCALE GENOMIC DNA]</scope>
</reference>
<comment type="caution">
    <text evidence="4">The sequence shown here is derived from an EMBL/GenBank/DDBJ whole genome shotgun (WGS) entry which is preliminary data.</text>
</comment>
<dbReference type="Proteomes" id="UP001157418">
    <property type="component" value="Unassembled WGS sequence"/>
</dbReference>
<dbReference type="GO" id="GO:0003735">
    <property type="term" value="F:structural constituent of ribosome"/>
    <property type="evidence" value="ECO:0007669"/>
    <property type="project" value="InterPro"/>
</dbReference>
<evidence type="ECO:0000313" key="5">
    <source>
        <dbReference type="Proteomes" id="UP001157418"/>
    </source>
</evidence>
<dbReference type="EMBL" id="CAKMRJ010000113">
    <property type="protein sequence ID" value="CAH1418442.1"/>
    <property type="molecule type" value="Genomic_DNA"/>
</dbReference>
<keyword evidence="5" id="KW-1185">Reference proteome</keyword>
<proteinExistence type="inferred from homology"/>
<dbReference type="GO" id="GO:0006412">
    <property type="term" value="P:translation"/>
    <property type="evidence" value="ECO:0007669"/>
    <property type="project" value="InterPro"/>
</dbReference>
<protein>
    <recommendedName>
        <fullName evidence="6">40S ribosomal protein S6</fullName>
    </recommendedName>
</protein>
<name>A0AAU9LY03_9ASTR</name>
<dbReference type="PANTHER" id="PTHR11502">
    <property type="entry name" value="40S RIBOSOMAL PROTEIN S6"/>
    <property type="match status" value="1"/>
</dbReference>
<gene>
    <name evidence="4" type="ORF">LVIROSA_LOCUS6033</name>
</gene>
<evidence type="ECO:0000313" key="4">
    <source>
        <dbReference type="EMBL" id="CAH1418442.1"/>
    </source>
</evidence>
<keyword evidence="2" id="KW-0689">Ribosomal protein</keyword>
<dbReference type="SMART" id="SM01405">
    <property type="entry name" value="Ribosomal_S6e"/>
    <property type="match status" value="1"/>
</dbReference>
<keyword evidence="3" id="KW-0687">Ribonucleoprotein</keyword>
<evidence type="ECO:0000256" key="2">
    <source>
        <dbReference type="ARBA" id="ARBA00022980"/>
    </source>
</evidence>
<organism evidence="4 5">
    <name type="scientific">Lactuca virosa</name>
    <dbReference type="NCBI Taxonomy" id="75947"/>
    <lineage>
        <taxon>Eukaryota</taxon>
        <taxon>Viridiplantae</taxon>
        <taxon>Streptophyta</taxon>
        <taxon>Embryophyta</taxon>
        <taxon>Tracheophyta</taxon>
        <taxon>Spermatophyta</taxon>
        <taxon>Magnoliopsida</taxon>
        <taxon>eudicotyledons</taxon>
        <taxon>Gunneridae</taxon>
        <taxon>Pentapetalae</taxon>
        <taxon>asterids</taxon>
        <taxon>campanulids</taxon>
        <taxon>Asterales</taxon>
        <taxon>Asteraceae</taxon>
        <taxon>Cichorioideae</taxon>
        <taxon>Cichorieae</taxon>
        <taxon>Lactucinae</taxon>
        <taxon>Lactuca</taxon>
    </lineage>
</organism>
<dbReference type="Pfam" id="PF01092">
    <property type="entry name" value="Ribosomal_S6e"/>
    <property type="match status" value="1"/>
</dbReference>
<dbReference type="GO" id="GO:1990904">
    <property type="term" value="C:ribonucleoprotein complex"/>
    <property type="evidence" value="ECO:0007669"/>
    <property type="project" value="UniProtKB-KW"/>
</dbReference>
<comment type="similarity">
    <text evidence="1">Belongs to the eukaryotic ribosomal protein eS6 family.</text>
</comment>
<dbReference type="InterPro" id="IPR001377">
    <property type="entry name" value="Ribosomal_eS6"/>
</dbReference>
<dbReference type="AlphaFoldDB" id="A0AAU9LY03"/>
<sequence>MDQLHDTECDACKKLLIIYKQTNLKQGVLVIYLSDFKIMGECDKQGFPMKQGVLAPGRVGNILVRGTLCFRGYGRRNGELRRKSGHWCIVSQDISVLNLVIVKKGDNDLPGPMLRSQE</sequence>
<evidence type="ECO:0000256" key="3">
    <source>
        <dbReference type="ARBA" id="ARBA00023274"/>
    </source>
</evidence>
<accession>A0AAU9LY03</accession>
<evidence type="ECO:0008006" key="6">
    <source>
        <dbReference type="Google" id="ProtNLM"/>
    </source>
</evidence>
<dbReference type="GO" id="GO:0005840">
    <property type="term" value="C:ribosome"/>
    <property type="evidence" value="ECO:0007669"/>
    <property type="project" value="UniProtKB-KW"/>
</dbReference>